<proteinExistence type="predicted"/>
<dbReference type="Proteomes" id="UP001157353">
    <property type="component" value="Unassembled WGS sequence"/>
</dbReference>
<protein>
    <submittedName>
        <fullName evidence="6">Arginyl-tRNA--protein transferase</fullName>
    </submittedName>
</protein>
<evidence type="ECO:0000313" key="6">
    <source>
        <dbReference type="EMBL" id="GLS89277.1"/>
    </source>
</evidence>
<comment type="caution">
    <text evidence="6">The sequence shown here is derived from an EMBL/GenBank/DDBJ whole genome shotgun (WGS) entry which is preliminary data.</text>
</comment>
<evidence type="ECO:0000259" key="5">
    <source>
        <dbReference type="Pfam" id="PF04377"/>
    </source>
</evidence>
<dbReference type="NCBIfam" id="NF002346">
    <property type="entry name" value="PRK01305.2-3"/>
    <property type="match status" value="1"/>
</dbReference>
<feature type="domain" description="N-end aminoacyl transferase N-terminal" evidence="4">
    <location>
        <begin position="8"/>
        <end position="57"/>
    </location>
</feature>
<dbReference type="Pfam" id="PF04376">
    <property type="entry name" value="ATE_N"/>
    <property type="match status" value="1"/>
</dbReference>
<dbReference type="InterPro" id="IPR007472">
    <property type="entry name" value="N-end_Aminoacyl_Trfase_C"/>
</dbReference>
<dbReference type="PANTHER" id="PTHR21367:SF1">
    <property type="entry name" value="ARGINYL-TRNA--PROTEIN TRANSFERASE 1"/>
    <property type="match status" value="1"/>
</dbReference>
<evidence type="ECO:0000256" key="2">
    <source>
        <dbReference type="ARBA" id="ARBA00022679"/>
    </source>
</evidence>
<accession>A0ABQ6DW57</accession>
<name>A0ABQ6DW57_9GAMM</name>
<dbReference type="PIRSF" id="PIRSF037208">
    <property type="entry name" value="ATE_pro_prd"/>
    <property type="match status" value="1"/>
</dbReference>
<dbReference type="PANTHER" id="PTHR21367">
    <property type="entry name" value="ARGININE-TRNA-PROTEIN TRANSFERASE 1"/>
    <property type="match status" value="1"/>
</dbReference>
<keyword evidence="3" id="KW-0012">Acyltransferase</keyword>
<dbReference type="InterPro" id="IPR030700">
    <property type="entry name" value="N-end_Aminoacyl_Trfase"/>
</dbReference>
<organism evidence="6 7">
    <name type="scientific">Psychromonas marina</name>
    <dbReference type="NCBI Taxonomy" id="88364"/>
    <lineage>
        <taxon>Bacteria</taxon>
        <taxon>Pseudomonadati</taxon>
        <taxon>Pseudomonadota</taxon>
        <taxon>Gammaproteobacteria</taxon>
        <taxon>Alteromonadales</taxon>
        <taxon>Psychromonadaceae</taxon>
        <taxon>Psychromonas</taxon>
    </lineage>
</organism>
<keyword evidence="7" id="KW-1185">Reference proteome</keyword>
<evidence type="ECO:0000313" key="7">
    <source>
        <dbReference type="Proteomes" id="UP001157353"/>
    </source>
</evidence>
<keyword evidence="1" id="KW-0963">Cytoplasm</keyword>
<dbReference type="SUPFAM" id="SSF55729">
    <property type="entry name" value="Acyl-CoA N-acyltransferases (Nat)"/>
    <property type="match status" value="1"/>
</dbReference>
<evidence type="ECO:0000256" key="3">
    <source>
        <dbReference type="ARBA" id="ARBA00023315"/>
    </source>
</evidence>
<dbReference type="InterPro" id="IPR017138">
    <property type="entry name" value="Asp_Glu_LeuTrfase"/>
</dbReference>
<feature type="domain" description="N-end rule aminoacyl transferase C-terminal" evidence="5">
    <location>
        <begin position="77"/>
        <end position="201"/>
    </location>
</feature>
<reference evidence="7" key="1">
    <citation type="journal article" date="2019" name="Int. J. Syst. Evol. Microbiol.">
        <title>The Global Catalogue of Microorganisms (GCM) 10K type strain sequencing project: providing services to taxonomists for standard genome sequencing and annotation.</title>
        <authorList>
            <consortium name="The Broad Institute Genomics Platform"/>
            <consortium name="The Broad Institute Genome Sequencing Center for Infectious Disease"/>
            <person name="Wu L."/>
            <person name="Ma J."/>
        </authorList>
    </citation>
    <scope>NUCLEOTIDE SEQUENCE [LARGE SCALE GENOMIC DNA]</scope>
    <source>
        <strain evidence="7">NBRC 103166</strain>
    </source>
</reference>
<dbReference type="NCBIfam" id="NF002345">
    <property type="entry name" value="PRK01305.2-2"/>
    <property type="match status" value="1"/>
</dbReference>
<dbReference type="InterPro" id="IPR007471">
    <property type="entry name" value="N-end_Aminoacyl_Trfase_N"/>
</dbReference>
<dbReference type="EMBL" id="BSPQ01000001">
    <property type="protein sequence ID" value="GLS89277.1"/>
    <property type="molecule type" value="Genomic_DNA"/>
</dbReference>
<dbReference type="GO" id="GO:0016740">
    <property type="term" value="F:transferase activity"/>
    <property type="evidence" value="ECO:0007669"/>
    <property type="project" value="UniProtKB-KW"/>
</dbReference>
<keyword evidence="2 6" id="KW-0808">Transferase</keyword>
<dbReference type="InterPro" id="IPR016181">
    <property type="entry name" value="Acyl_CoA_acyltransferase"/>
</dbReference>
<sequence>MLVEPETNAKTYYPTLLENGFRRSGDQVYRPHCETCQACQSLRVSVKNFTKSRSQKRLINKNKALTVKMAKKAGEQYFELYQRYINQIHSDGPMFPTSKAQYDDFINSQWNDAVFIEIYDQAKLIAVSITDQMTSPKGKMWSAFYCFYDPDYPANSLGKFAVLSQLKLAIEHNIDDLYLGYYIESCQKMNYKTQFNPHQRFIDGEWKNFNR</sequence>
<dbReference type="Pfam" id="PF04377">
    <property type="entry name" value="ATE_C"/>
    <property type="match status" value="1"/>
</dbReference>
<dbReference type="NCBIfam" id="NF002342">
    <property type="entry name" value="PRK01305.1-3"/>
    <property type="match status" value="1"/>
</dbReference>
<gene>
    <name evidence="6" type="primary">ate</name>
    <name evidence="6" type="ORF">GCM10007916_03440</name>
</gene>
<evidence type="ECO:0000256" key="1">
    <source>
        <dbReference type="ARBA" id="ARBA00022490"/>
    </source>
</evidence>
<evidence type="ECO:0000259" key="4">
    <source>
        <dbReference type="Pfam" id="PF04376"/>
    </source>
</evidence>